<proteinExistence type="predicted"/>
<evidence type="ECO:0000313" key="3">
    <source>
        <dbReference type="Proteomes" id="UP000324800"/>
    </source>
</evidence>
<evidence type="ECO:0000313" key="2">
    <source>
        <dbReference type="EMBL" id="KAA6370847.1"/>
    </source>
</evidence>
<organism evidence="2 3">
    <name type="scientific">Streblomastix strix</name>
    <dbReference type="NCBI Taxonomy" id="222440"/>
    <lineage>
        <taxon>Eukaryota</taxon>
        <taxon>Metamonada</taxon>
        <taxon>Preaxostyla</taxon>
        <taxon>Oxymonadida</taxon>
        <taxon>Streblomastigidae</taxon>
        <taxon>Streblomastix</taxon>
    </lineage>
</organism>
<gene>
    <name evidence="2" type="ORF">EZS28_033625</name>
</gene>
<protein>
    <submittedName>
        <fullName evidence="2">Uncharacterized protein</fullName>
    </submittedName>
</protein>
<feature type="compositionally biased region" description="Basic residues" evidence="1">
    <location>
        <begin position="168"/>
        <end position="178"/>
    </location>
</feature>
<reference evidence="2 3" key="1">
    <citation type="submission" date="2019-03" db="EMBL/GenBank/DDBJ databases">
        <title>Single cell metagenomics reveals metabolic interactions within the superorganism composed of flagellate Streblomastix strix and complex community of Bacteroidetes bacteria on its surface.</title>
        <authorList>
            <person name="Treitli S.C."/>
            <person name="Kolisko M."/>
            <person name="Husnik F."/>
            <person name="Keeling P."/>
            <person name="Hampl V."/>
        </authorList>
    </citation>
    <scope>NUCLEOTIDE SEQUENCE [LARGE SCALE GENOMIC DNA]</scope>
    <source>
        <strain evidence="2">ST1C</strain>
    </source>
</reference>
<sequence length="178" mass="20100">MWGQMQQRTFIYQQLDNDKVRALIAEVKEESAGESESEIEADEELRLADHTPGTMELSIKEEFSPIVTIFEINNSQNIFIKPNTNTSESFQHTESNKQRGSSPCLEEVMHDLKGHAISSEREVSSIFVAPIFGSPALKKKKKKNQKDGAPTCPNSVSARGEGNEQQYNKKRKNKKESQ</sequence>
<dbReference type="Proteomes" id="UP000324800">
    <property type="component" value="Unassembled WGS sequence"/>
</dbReference>
<dbReference type="EMBL" id="SNRW01015004">
    <property type="protein sequence ID" value="KAA6370847.1"/>
    <property type="molecule type" value="Genomic_DNA"/>
</dbReference>
<feature type="compositionally biased region" description="Polar residues" evidence="1">
    <location>
        <begin position="81"/>
        <end position="101"/>
    </location>
</feature>
<comment type="caution">
    <text evidence="2">The sequence shown here is derived from an EMBL/GenBank/DDBJ whole genome shotgun (WGS) entry which is preliminary data.</text>
</comment>
<accession>A0A5J4UKB0</accession>
<evidence type="ECO:0000256" key="1">
    <source>
        <dbReference type="SAM" id="MobiDB-lite"/>
    </source>
</evidence>
<name>A0A5J4UKB0_9EUKA</name>
<feature type="region of interest" description="Disordered" evidence="1">
    <location>
        <begin position="81"/>
        <end position="102"/>
    </location>
</feature>
<feature type="region of interest" description="Disordered" evidence="1">
    <location>
        <begin position="137"/>
        <end position="178"/>
    </location>
</feature>
<dbReference type="AlphaFoldDB" id="A0A5J4UKB0"/>